<dbReference type="Pfam" id="PF01061">
    <property type="entry name" value="ABC2_membrane"/>
    <property type="match status" value="1"/>
</dbReference>
<comment type="subcellular location">
    <subcellularLocation>
        <location evidence="6">Cell membrane</location>
        <topology evidence="6">Multi-pass membrane protein</topology>
    </subcellularLocation>
    <subcellularLocation>
        <location evidence="1">Membrane</location>
        <topology evidence="1">Multi-pass membrane protein</topology>
    </subcellularLocation>
</comment>
<dbReference type="PANTHER" id="PTHR43229">
    <property type="entry name" value="NODULATION PROTEIN J"/>
    <property type="match status" value="1"/>
</dbReference>
<accession>A0A448MUR5</accession>
<comment type="similarity">
    <text evidence="6">Belongs to the ABC-2 integral membrane protein family.</text>
</comment>
<feature type="transmembrane region" description="Helical" evidence="6">
    <location>
        <begin position="255"/>
        <end position="277"/>
    </location>
</feature>
<dbReference type="GO" id="GO:0043190">
    <property type="term" value="C:ATP-binding cassette (ABC) transporter complex"/>
    <property type="evidence" value="ECO:0007669"/>
    <property type="project" value="InterPro"/>
</dbReference>
<keyword evidence="6" id="KW-0813">Transport</keyword>
<dbReference type="Proteomes" id="UP000273044">
    <property type="component" value="Chromosome"/>
</dbReference>
<reference evidence="8 9" key="1">
    <citation type="submission" date="2018-12" db="EMBL/GenBank/DDBJ databases">
        <authorList>
            <consortium name="Pathogen Informatics"/>
        </authorList>
    </citation>
    <scope>NUCLEOTIDE SEQUENCE [LARGE SCALE GENOMIC DNA]</scope>
    <source>
        <strain evidence="8 9">NCTC12967</strain>
    </source>
</reference>
<feature type="transmembrane region" description="Helical" evidence="6">
    <location>
        <begin position="160"/>
        <end position="184"/>
    </location>
</feature>
<evidence type="ECO:0000313" key="9">
    <source>
        <dbReference type="Proteomes" id="UP000273044"/>
    </source>
</evidence>
<keyword evidence="6" id="KW-1003">Cell membrane</keyword>
<feature type="transmembrane region" description="Helical" evidence="6">
    <location>
        <begin position="122"/>
        <end position="148"/>
    </location>
</feature>
<evidence type="ECO:0000256" key="4">
    <source>
        <dbReference type="ARBA" id="ARBA00023136"/>
    </source>
</evidence>
<protein>
    <recommendedName>
        <fullName evidence="6">Transport permease protein</fullName>
    </recommendedName>
</protein>
<evidence type="ECO:0000256" key="6">
    <source>
        <dbReference type="RuleBase" id="RU361157"/>
    </source>
</evidence>
<dbReference type="PIRSF" id="PIRSF006648">
    <property type="entry name" value="DrrB"/>
    <property type="match status" value="1"/>
</dbReference>
<dbReference type="GeneID" id="64405654"/>
<evidence type="ECO:0000313" key="8">
    <source>
        <dbReference type="EMBL" id="VEH68888.1"/>
    </source>
</evidence>
<dbReference type="EMBL" id="LR134406">
    <property type="protein sequence ID" value="VEH68888.1"/>
    <property type="molecule type" value="Genomic_DNA"/>
</dbReference>
<dbReference type="GO" id="GO:0046677">
    <property type="term" value="P:response to antibiotic"/>
    <property type="evidence" value="ECO:0007669"/>
    <property type="project" value="UniProtKB-KW"/>
</dbReference>
<evidence type="ECO:0000256" key="5">
    <source>
        <dbReference type="ARBA" id="ARBA00023251"/>
    </source>
</evidence>
<dbReference type="GO" id="GO:0140359">
    <property type="term" value="F:ABC-type transporter activity"/>
    <property type="evidence" value="ECO:0007669"/>
    <property type="project" value="InterPro"/>
</dbReference>
<dbReference type="PROSITE" id="PS51012">
    <property type="entry name" value="ABC_TM2"/>
    <property type="match status" value="1"/>
</dbReference>
<gene>
    <name evidence="8" type="ORF">NCTC12967_00150</name>
</gene>
<feature type="transmembrane region" description="Helical" evidence="6">
    <location>
        <begin position="77"/>
        <end position="102"/>
    </location>
</feature>
<feature type="transmembrane region" description="Helical" evidence="6">
    <location>
        <begin position="46"/>
        <end position="65"/>
    </location>
</feature>
<sequence>MSETTQAPEARAIGAVTQKQIPGLVSASLTRVRVELVAFFRDWQSMLFNMALPVMMMLVFGAVFNQKVPGTDVDYRLLFISGMIAVGVMSTTFQSLAISITLDREEGLIRRLAASPMPRGAYFIGITVKALVTTILEVIILMVLGMVLYHLPMPSDATRWFTLVWVVLLGVSSCSLAGIAYTALIPNARAAAGAATPPFLILQIISGVFFPLSMIPAALAYIGYAFPLLWMAKGLRFVFLPEFLASAEPGGTWDLGMVAIVLGVWTVVGAVLAALTFKWRGQRVK</sequence>
<dbReference type="AlphaFoldDB" id="A0A448MUR5"/>
<dbReference type="PANTHER" id="PTHR43229:SF2">
    <property type="entry name" value="NODULATION PROTEIN J"/>
    <property type="match status" value="1"/>
</dbReference>
<evidence type="ECO:0000259" key="7">
    <source>
        <dbReference type="PROSITE" id="PS51012"/>
    </source>
</evidence>
<keyword evidence="3 6" id="KW-1133">Transmembrane helix</keyword>
<keyword evidence="4 6" id="KW-0472">Membrane</keyword>
<keyword evidence="2 6" id="KW-0812">Transmembrane</keyword>
<dbReference type="RefSeq" id="WP_061787390.1">
    <property type="nucleotide sequence ID" value="NZ_CAUVFX010000002.1"/>
</dbReference>
<dbReference type="InterPro" id="IPR000412">
    <property type="entry name" value="ABC_2_transport"/>
</dbReference>
<dbReference type="InterPro" id="IPR047817">
    <property type="entry name" value="ABC2_TM_bact-type"/>
</dbReference>
<feature type="domain" description="ABC transmembrane type-2" evidence="7">
    <location>
        <begin position="44"/>
        <end position="280"/>
    </location>
</feature>
<evidence type="ECO:0000256" key="3">
    <source>
        <dbReference type="ARBA" id="ARBA00022989"/>
    </source>
</evidence>
<evidence type="ECO:0000256" key="2">
    <source>
        <dbReference type="ARBA" id="ARBA00022692"/>
    </source>
</evidence>
<keyword evidence="9" id="KW-1185">Reference proteome</keyword>
<dbReference type="InterPro" id="IPR013525">
    <property type="entry name" value="ABC2_TM"/>
</dbReference>
<feature type="transmembrane region" description="Helical" evidence="6">
    <location>
        <begin position="190"/>
        <end position="210"/>
    </location>
</feature>
<evidence type="ECO:0000256" key="1">
    <source>
        <dbReference type="ARBA" id="ARBA00004141"/>
    </source>
</evidence>
<organism evidence="8 9">
    <name type="scientific">Arachnia propionica</name>
    <dbReference type="NCBI Taxonomy" id="1750"/>
    <lineage>
        <taxon>Bacteria</taxon>
        <taxon>Bacillati</taxon>
        <taxon>Actinomycetota</taxon>
        <taxon>Actinomycetes</taxon>
        <taxon>Propionibacteriales</taxon>
        <taxon>Propionibacteriaceae</taxon>
        <taxon>Arachnia</taxon>
    </lineage>
</organism>
<name>A0A448MUR5_9ACTN</name>
<dbReference type="InterPro" id="IPR051784">
    <property type="entry name" value="Nod_factor_ABC_transporter"/>
</dbReference>
<keyword evidence="5" id="KW-0046">Antibiotic resistance</keyword>
<proteinExistence type="inferred from homology"/>